<dbReference type="SMART" id="SM00291">
    <property type="entry name" value="ZnF_ZZ"/>
    <property type="match status" value="1"/>
</dbReference>
<dbReference type="InterPro" id="IPR007526">
    <property type="entry name" value="SWIRM"/>
</dbReference>
<evidence type="ECO:0000256" key="8">
    <source>
        <dbReference type="SAM" id="Coils"/>
    </source>
</evidence>
<evidence type="ECO:0000259" key="10">
    <source>
        <dbReference type="PROSITE" id="PS50090"/>
    </source>
</evidence>
<dbReference type="PROSITE" id="PS50090">
    <property type="entry name" value="MYB_LIKE"/>
    <property type="match status" value="1"/>
</dbReference>
<dbReference type="GO" id="GO:0042393">
    <property type="term" value="F:histone binding"/>
    <property type="evidence" value="ECO:0007669"/>
    <property type="project" value="TreeGrafter"/>
</dbReference>
<dbReference type="Pfam" id="PF00249">
    <property type="entry name" value="Myb_DNA-binding"/>
    <property type="match status" value="1"/>
</dbReference>
<dbReference type="VEuPathDB" id="FungiDB:AMAG_04257"/>
<dbReference type="OMA" id="QQFNEME"/>
<dbReference type="SUPFAM" id="SSF57850">
    <property type="entry name" value="RING/U-box"/>
    <property type="match status" value="1"/>
</dbReference>
<dbReference type="InterPro" id="IPR036388">
    <property type="entry name" value="WH-like_DNA-bd_sf"/>
</dbReference>
<evidence type="ECO:0000256" key="1">
    <source>
        <dbReference type="ARBA" id="ARBA00022723"/>
    </source>
</evidence>
<keyword evidence="1" id="KW-0479">Metal-binding</keyword>
<proteinExistence type="predicted"/>
<feature type="compositionally biased region" description="Low complexity" evidence="9">
    <location>
        <begin position="504"/>
        <end position="529"/>
    </location>
</feature>
<feature type="coiled-coil region" evidence="8">
    <location>
        <begin position="544"/>
        <end position="600"/>
    </location>
</feature>
<dbReference type="FunFam" id="1.10.10.10:FF:000020">
    <property type="entry name" value="SWI/SNF complex subunit SMARCC2 isoform c"/>
    <property type="match status" value="1"/>
</dbReference>
<dbReference type="GO" id="GO:0003677">
    <property type="term" value="F:DNA binding"/>
    <property type="evidence" value="ECO:0007669"/>
    <property type="project" value="UniProtKB-KW"/>
</dbReference>
<keyword evidence="3" id="KW-0862">Zinc</keyword>
<feature type="domain" description="SWIRM" evidence="11">
    <location>
        <begin position="80"/>
        <end position="177"/>
    </location>
</feature>
<dbReference type="InterPro" id="IPR000433">
    <property type="entry name" value="Znf_ZZ"/>
</dbReference>
<dbReference type="PROSITE" id="PS50934">
    <property type="entry name" value="SWIRM"/>
    <property type="match status" value="1"/>
</dbReference>
<gene>
    <name evidence="14" type="ORF">AMAG_04257</name>
</gene>
<evidence type="ECO:0000313" key="15">
    <source>
        <dbReference type="Proteomes" id="UP000054350"/>
    </source>
</evidence>
<dbReference type="PANTHER" id="PTHR12802">
    <property type="entry name" value="SWI/SNF COMPLEX-RELATED"/>
    <property type="match status" value="1"/>
</dbReference>
<keyword evidence="8" id="KW-0175">Coiled coil</keyword>
<reference evidence="15" key="2">
    <citation type="submission" date="2009-11" db="EMBL/GenBank/DDBJ databases">
        <title>The Genome Sequence of Allomyces macrogynus strain ATCC 38327.</title>
        <authorList>
            <consortium name="The Broad Institute Genome Sequencing Platform"/>
            <person name="Russ C."/>
            <person name="Cuomo C."/>
            <person name="Shea T."/>
            <person name="Young S.K."/>
            <person name="Zeng Q."/>
            <person name="Koehrsen M."/>
            <person name="Haas B."/>
            <person name="Borodovsky M."/>
            <person name="Guigo R."/>
            <person name="Alvarado L."/>
            <person name="Berlin A."/>
            <person name="Borenstein D."/>
            <person name="Chen Z."/>
            <person name="Engels R."/>
            <person name="Freedman E."/>
            <person name="Gellesch M."/>
            <person name="Goldberg J."/>
            <person name="Griggs A."/>
            <person name="Gujja S."/>
            <person name="Heiman D."/>
            <person name="Hepburn T."/>
            <person name="Howarth C."/>
            <person name="Jen D."/>
            <person name="Larson L."/>
            <person name="Lewis B."/>
            <person name="Mehta T."/>
            <person name="Park D."/>
            <person name="Pearson M."/>
            <person name="Roberts A."/>
            <person name="Saif S."/>
            <person name="Shenoy N."/>
            <person name="Sisk P."/>
            <person name="Stolte C."/>
            <person name="Sykes S."/>
            <person name="Walk T."/>
            <person name="White J."/>
            <person name="Yandava C."/>
            <person name="Burger G."/>
            <person name="Gray M.W."/>
            <person name="Holland P.W.H."/>
            <person name="King N."/>
            <person name="Lang F.B.F."/>
            <person name="Roger A.J."/>
            <person name="Ruiz-Trillo I."/>
            <person name="Lander E."/>
            <person name="Nusbaum C."/>
        </authorList>
    </citation>
    <scope>NUCLEOTIDE SEQUENCE [LARGE SCALE GENOMIC DNA]</scope>
    <source>
        <strain evidence="15">ATCC 38327</strain>
    </source>
</reference>
<evidence type="ECO:0000256" key="9">
    <source>
        <dbReference type="SAM" id="MobiDB-lite"/>
    </source>
</evidence>
<name>A0A0L0S8H5_ALLM3</name>
<dbReference type="Proteomes" id="UP000054350">
    <property type="component" value="Unassembled WGS sequence"/>
</dbReference>
<evidence type="ECO:0000256" key="7">
    <source>
        <dbReference type="ARBA" id="ARBA00023242"/>
    </source>
</evidence>
<dbReference type="InterPro" id="IPR009057">
    <property type="entry name" value="Homeodomain-like_sf"/>
</dbReference>
<dbReference type="InterPro" id="IPR001005">
    <property type="entry name" value="SANT/Myb"/>
</dbReference>
<evidence type="ECO:0000259" key="13">
    <source>
        <dbReference type="PROSITE" id="PS51294"/>
    </source>
</evidence>
<dbReference type="STRING" id="578462.A0A0L0S8H5"/>
<evidence type="ECO:0000256" key="5">
    <source>
        <dbReference type="ARBA" id="ARBA00023125"/>
    </source>
</evidence>
<accession>A0A0L0S8H5</accession>
<feature type="region of interest" description="Disordered" evidence="9">
    <location>
        <begin position="1"/>
        <end position="50"/>
    </location>
</feature>
<dbReference type="AlphaFoldDB" id="A0A0L0S8H5"/>
<evidence type="ECO:0000256" key="6">
    <source>
        <dbReference type="ARBA" id="ARBA00023163"/>
    </source>
</evidence>
<dbReference type="FunFam" id="1.10.10.60:FF:000014">
    <property type="entry name" value="SWI/SNF complex subunit SMARCC2 isoform C"/>
    <property type="match status" value="1"/>
</dbReference>
<dbReference type="PANTHER" id="PTHR12802:SF41">
    <property type="entry name" value="BRAHMA ASSOCIATED PROTEIN 155 KDA"/>
    <property type="match status" value="1"/>
</dbReference>
<feature type="domain" description="Myb-like" evidence="10">
    <location>
        <begin position="330"/>
        <end position="380"/>
    </location>
</feature>
<dbReference type="PROSITE" id="PS51293">
    <property type="entry name" value="SANT"/>
    <property type="match status" value="1"/>
</dbReference>
<reference evidence="14 15" key="1">
    <citation type="submission" date="2009-11" db="EMBL/GenBank/DDBJ databases">
        <title>Annotation of Allomyces macrogynus ATCC 38327.</title>
        <authorList>
            <consortium name="The Broad Institute Genome Sequencing Platform"/>
            <person name="Russ C."/>
            <person name="Cuomo C."/>
            <person name="Burger G."/>
            <person name="Gray M.W."/>
            <person name="Holland P.W.H."/>
            <person name="King N."/>
            <person name="Lang F.B.F."/>
            <person name="Roger A.J."/>
            <person name="Ruiz-Trillo I."/>
            <person name="Young S.K."/>
            <person name="Zeng Q."/>
            <person name="Gargeya S."/>
            <person name="Fitzgerald M."/>
            <person name="Haas B."/>
            <person name="Abouelleil A."/>
            <person name="Alvarado L."/>
            <person name="Arachchi H.M."/>
            <person name="Berlin A."/>
            <person name="Chapman S.B."/>
            <person name="Gearin G."/>
            <person name="Goldberg J."/>
            <person name="Griggs A."/>
            <person name="Gujja S."/>
            <person name="Hansen M."/>
            <person name="Heiman D."/>
            <person name="Howarth C."/>
            <person name="Larimer J."/>
            <person name="Lui A."/>
            <person name="MacDonald P.J.P."/>
            <person name="McCowen C."/>
            <person name="Montmayeur A."/>
            <person name="Murphy C."/>
            <person name="Neiman D."/>
            <person name="Pearson M."/>
            <person name="Priest M."/>
            <person name="Roberts A."/>
            <person name="Saif S."/>
            <person name="Shea T."/>
            <person name="Sisk P."/>
            <person name="Stolte C."/>
            <person name="Sykes S."/>
            <person name="Wortman J."/>
            <person name="Nusbaum C."/>
            <person name="Birren B."/>
        </authorList>
    </citation>
    <scope>NUCLEOTIDE SEQUENCE [LARGE SCALE GENOMIC DNA]</scope>
    <source>
        <strain evidence="14 15">ATCC 38327</strain>
    </source>
</reference>
<dbReference type="InterPro" id="IPR032451">
    <property type="entry name" value="SMARCC_C"/>
</dbReference>
<sequence>MQGQHDMDVDAVASAVGSQHDPTVADDMDVSGAPNGATSDVPISPTTAVAPPVPKAAMDLPFSKLDEDARKYLVEQTHEIIIPSYAAWFDMNAIHDVERRALPEFFNGRNKSKSPAVYKEYRDFMVNAYRLNPTEYLTVTACRRNLAGDVCAILRVHAFLEQWGLINYHVDPETRPSALAPPFTGHFRVTADTPRGLQPFLPAMNAPNDGSAVAGANDTTVTTTTTTAATLTTTTTTTIAGSSSGDVVSTPTDLANLASRRDIYTLDLHETSTASTPTYQCLTCGVVCAPFRYHSLKHPDVNLCEPCYFEGRFPSIMFAGDFVKLDQVVAPRVTGDQWTDQELLLLLEGIELHDKDWSAIAAHVGTKTRDQCILQFLKVPIEDPYLGVPAKDLGPLQFHRNAFNDVENPILSLVAFLSSAVSPHVAKAVTEAARASAGPARNVQAASTDKPVPATAGGENAAAPMDEDATAPPADAASAPAAPAGDKDAAMDQGDAQPKPPTTATPVASSADAPAAATTSTDPTSPVNRAALDLAGGTALGLAAVRATELANDAESEMRRVMAQVLELQSQKMERKIAHFEQLEAMLDLERRELERAKQALYLEKLAWKRHQLHYQQQHPHAPHAPTSPAETLAVRHEVGAGEGPSAQQQPGRTFMSL</sequence>
<dbReference type="SUPFAM" id="SSF46689">
    <property type="entry name" value="Homeodomain-like"/>
    <property type="match status" value="2"/>
</dbReference>
<dbReference type="GO" id="GO:0008270">
    <property type="term" value="F:zinc ion binding"/>
    <property type="evidence" value="ECO:0007669"/>
    <property type="project" value="UniProtKB-KW"/>
</dbReference>
<keyword evidence="4" id="KW-0805">Transcription regulation</keyword>
<dbReference type="Gene3D" id="1.10.10.60">
    <property type="entry name" value="Homeodomain-like"/>
    <property type="match status" value="1"/>
</dbReference>
<dbReference type="OrthoDB" id="118550at2759"/>
<organism evidence="14 15">
    <name type="scientific">Allomyces macrogynus (strain ATCC 38327)</name>
    <name type="common">Allomyces javanicus var. macrogynus</name>
    <dbReference type="NCBI Taxonomy" id="578462"/>
    <lineage>
        <taxon>Eukaryota</taxon>
        <taxon>Fungi</taxon>
        <taxon>Fungi incertae sedis</taxon>
        <taxon>Blastocladiomycota</taxon>
        <taxon>Blastocladiomycetes</taxon>
        <taxon>Blastocladiales</taxon>
        <taxon>Blastocladiaceae</taxon>
        <taxon>Allomyces</taxon>
    </lineage>
</organism>
<evidence type="ECO:0008006" key="16">
    <source>
        <dbReference type="Google" id="ProtNLM"/>
    </source>
</evidence>
<dbReference type="Pfam" id="PF00569">
    <property type="entry name" value="ZZ"/>
    <property type="match status" value="1"/>
</dbReference>
<keyword evidence="6" id="KW-0804">Transcription</keyword>
<evidence type="ECO:0000259" key="11">
    <source>
        <dbReference type="PROSITE" id="PS50934"/>
    </source>
</evidence>
<feature type="region of interest" description="Disordered" evidence="9">
    <location>
        <begin position="637"/>
        <end position="658"/>
    </location>
</feature>
<keyword evidence="2" id="KW-0863">Zinc-finger</keyword>
<dbReference type="EMBL" id="GG745333">
    <property type="protein sequence ID" value="KNE58705.1"/>
    <property type="molecule type" value="Genomic_DNA"/>
</dbReference>
<dbReference type="GO" id="GO:0016514">
    <property type="term" value="C:SWI/SNF complex"/>
    <property type="evidence" value="ECO:0007669"/>
    <property type="project" value="TreeGrafter"/>
</dbReference>
<dbReference type="Pfam" id="PF04433">
    <property type="entry name" value="SWIRM"/>
    <property type="match status" value="1"/>
</dbReference>
<feature type="domain" description="SANT" evidence="12">
    <location>
        <begin position="333"/>
        <end position="384"/>
    </location>
</feature>
<keyword evidence="5" id="KW-0238">DNA-binding</keyword>
<protein>
    <recommendedName>
        <fullName evidence="16">SWIRM-domain-containing protein</fullName>
    </recommendedName>
</protein>
<feature type="compositionally biased region" description="Low complexity" evidence="9">
    <location>
        <begin position="470"/>
        <end position="484"/>
    </location>
</feature>
<dbReference type="InterPro" id="IPR017930">
    <property type="entry name" value="Myb_dom"/>
</dbReference>
<dbReference type="CDD" id="cd00167">
    <property type="entry name" value="SANT"/>
    <property type="match status" value="1"/>
</dbReference>
<dbReference type="Gene3D" id="1.10.10.10">
    <property type="entry name" value="Winged helix-like DNA-binding domain superfamily/Winged helix DNA-binding domain"/>
    <property type="match status" value="1"/>
</dbReference>
<dbReference type="Pfam" id="PF16495">
    <property type="entry name" value="SWIRM-assoc_1"/>
    <property type="match status" value="1"/>
</dbReference>
<evidence type="ECO:0000256" key="3">
    <source>
        <dbReference type="ARBA" id="ARBA00022833"/>
    </source>
</evidence>
<evidence type="ECO:0000256" key="4">
    <source>
        <dbReference type="ARBA" id="ARBA00023015"/>
    </source>
</evidence>
<keyword evidence="15" id="KW-1185">Reference proteome</keyword>
<keyword evidence="7" id="KW-0539">Nucleus</keyword>
<feature type="region of interest" description="Disordered" evidence="9">
    <location>
        <begin position="434"/>
        <end position="529"/>
    </location>
</feature>
<evidence type="ECO:0000259" key="12">
    <source>
        <dbReference type="PROSITE" id="PS51293"/>
    </source>
</evidence>
<dbReference type="PROSITE" id="PS51294">
    <property type="entry name" value="HTH_MYB"/>
    <property type="match status" value="1"/>
</dbReference>
<dbReference type="eggNOG" id="KOG1279">
    <property type="taxonomic scope" value="Eukaryota"/>
</dbReference>
<evidence type="ECO:0000313" key="14">
    <source>
        <dbReference type="EMBL" id="KNE58705.1"/>
    </source>
</evidence>
<dbReference type="SMART" id="SM00717">
    <property type="entry name" value="SANT"/>
    <property type="match status" value="1"/>
</dbReference>
<evidence type="ECO:0000256" key="2">
    <source>
        <dbReference type="ARBA" id="ARBA00022771"/>
    </source>
</evidence>
<dbReference type="GO" id="GO:0045893">
    <property type="term" value="P:positive regulation of DNA-templated transcription"/>
    <property type="evidence" value="ECO:0007669"/>
    <property type="project" value="TreeGrafter"/>
</dbReference>
<feature type="domain" description="HTH myb-type" evidence="13">
    <location>
        <begin position="330"/>
        <end position="372"/>
    </location>
</feature>
<dbReference type="InterPro" id="IPR017884">
    <property type="entry name" value="SANT_dom"/>
</dbReference>
<feature type="compositionally biased region" description="Polar residues" evidence="9">
    <location>
        <begin position="646"/>
        <end position="658"/>
    </location>
</feature>